<organism evidence="1 2">
    <name type="scientific">Geodia barretti</name>
    <name type="common">Barrett's horny sponge</name>
    <dbReference type="NCBI Taxonomy" id="519541"/>
    <lineage>
        <taxon>Eukaryota</taxon>
        <taxon>Metazoa</taxon>
        <taxon>Porifera</taxon>
        <taxon>Demospongiae</taxon>
        <taxon>Heteroscleromorpha</taxon>
        <taxon>Tetractinellida</taxon>
        <taxon>Astrophorina</taxon>
        <taxon>Geodiidae</taxon>
        <taxon>Geodia</taxon>
    </lineage>
</organism>
<proteinExistence type="predicted"/>
<dbReference type="AlphaFoldDB" id="A0AA35S3N4"/>
<feature type="non-terminal residue" evidence="1">
    <location>
        <position position="224"/>
    </location>
</feature>
<sequence>QVTALQFTADCKFDNKAHCLLKHTEVLTFPEDILALESTTNDEFMDFLRKIWVQPGSDNSTQTGFIVVGPIPECDNLQMTTVDHLLEAISGFLCKDAVLLVVRPLQIWSRNVSHIFGSYQPPKSRFEPLEQTYDVIHKVQEWVARKSAPMQSSHSLQSPGRRQSLFRLHVASGGIACIFEFTTYRYIWRHNQCTQGLYQLQSERHNFIEPQNKPTSTSTRETDI</sequence>
<evidence type="ECO:0000313" key="1">
    <source>
        <dbReference type="EMBL" id="CAI8022354.1"/>
    </source>
</evidence>
<name>A0AA35S3N4_GEOBA</name>
<protein>
    <submittedName>
        <fullName evidence="1">Uncharacterized protein</fullName>
    </submittedName>
</protein>
<reference evidence="1" key="1">
    <citation type="submission" date="2023-03" db="EMBL/GenBank/DDBJ databases">
        <authorList>
            <person name="Steffen K."/>
            <person name="Cardenas P."/>
        </authorList>
    </citation>
    <scope>NUCLEOTIDE SEQUENCE</scope>
</reference>
<gene>
    <name evidence="1" type="ORF">GBAR_LOCUS13141</name>
</gene>
<dbReference type="EMBL" id="CASHTH010001946">
    <property type="protein sequence ID" value="CAI8022354.1"/>
    <property type="molecule type" value="Genomic_DNA"/>
</dbReference>
<comment type="caution">
    <text evidence="1">The sequence shown here is derived from an EMBL/GenBank/DDBJ whole genome shotgun (WGS) entry which is preliminary data.</text>
</comment>
<accession>A0AA35S3N4</accession>
<dbReference type="Proteomes" id="UP001174909">
    <property type="component" value="Unassembled WGS sequence"/>
</dbReference>
<evidence type="ECO:0000313" key="2">
    <source>
        <dbReference type="Proteomes" id="UP001174909"/>
    </source>
</evidence>
<keyword evidence="2" id="KW-1185">Reference proteome</keyword>